<dbReference type="AlphaFoldDB" id="A0A7R9KM18"/>
<evidence type="ECO:0000256" key="1">
    <source>
        <dbReference type="SAM" id="MobiDB-lite"/>
    </source>
</evidence>
<accession>A0A7R9KM18</accession>
<feature type="region of interest" description="Disordered" evidence="1">
    <location>
        <begin position="245"/>
        <end position="311"/>
    </location>
</feature>
<proteinExistence type="predicted"/>
<dbReference type="EMBL" id="CAJPIZ010002966">
    <property type="protein sequence ID" value="CAG2105743.1"/>
    <property type="molecule type" value="Genomic_DNA"/>
</dbReference>
<sequence length="426" mass="47625">MACKSVTKLIPATCAWILLLSATTAFFLFPCLYLQNAYHLSVTISQGIITFFVISNFFLATFMDPGIIKKDEDKDDDFRAPLYKNVEINGITVRMKWCVTCQFYRPPRCSHCSVCNTCIEPAALMSVKKKKEYKESLVLLAIIALLFIPIIGLTGFHIILVARGRTTNEQVTGKFQGGYNPFSRGCWSNCCYTLCGPRFPSKSAAKKKSSLAHFHQYNSLSASAATGADNSVKVYMDSTNSMFVHNSMRPNNSSHSQNYNRKTNSACPNDGISLERIESSSQSQSRDCEPSPPAHRNHMNSSMSPQFKPYPHNMSGQMAYHDYNKPQFNNADNNHSITMRRNENGKKETTFSVSGDECYNEKPTLGNQYNSQRAFSPTSSGSNTDRFTQSQSRSMTPGGGPGGMRQSPNSEDNRQSQYEMNYEISV</sequence>
<keyword evidence="2" id="KW-1133">Transmembrane helix</keyword>
<evidence type="ECO:0000313" key="3">
    <source>
        <dbReference type="EMBL" id="CAD7625313.1"/>
    </source>
</evidence>
<protein>
    <recommendedName>
        <fullName evidence="5">Protein S-acyltransferase</fullName>
    </recommendedName>
</protein>
<keyword evidence="4" id="KW-1185">Reference proteome</keyword>
<feature type="region of interest" description="Disordered" evidence="1">
    <location>
        <begin position="327"/>
        <end position="426"/>
    </location>
</feature>
<keyword evidence="2" id="KW-0812">Transmembrane</keyword>
<feature type="compositionally biased region" description="Basic and acidic residues" evidence="1">
    <location>
        <begin position="340"/>
        <end position="349"/>
    </location>
</feature>
<feature type="compositionally biased region" description="Polar residues" evidence="1">
    <location>
        <begin position="327"/>
        <end position="339"/>
    </location>
</feature>
<organism evidence="3">
    <name type="scientific">Medioppia subpectinata</name>
    <dbReference type="NCBI Taxonomy" id="1979941"/>
    <lineage>
        <taxon>Eukaryota</taxon>
        <taxon>Metazoa</taxon>
        <taxon>Ecdysozoa</taxon>
        <taxon>Arthropoda</taxon>
        <taxon>Chelicerata</taxon>
        <taxon>Arachnida</taxon>
        <taxon>Acari</taxon>
        <taxon>Acariformes</taxon>
        <taxon>Sarcoptiformes</taxon>
        <taxon>Oribatida</taxon>
        <taxon>Brachypylina</taxon>
        <taxon>Oppioidea</taxon>
        <taxon>Oppiidae</taxon>
        <taxon>Medioppia</taxon>
    </lineage>
</organism>
<feature type="transmembrane region" description="Helical" evidence="2">
    <location>
        <begin position="137"/>
        <end position="160"/>
    </location>
</feature>
<feature type="transmembrane region" description="Helical" evidence="2">
    <location>
        <begin position="37"/>
        <end position="60"/>
    </location>
</feature>
<dbReference type="OrthoDB" id="4096362at2759"/>
<name>A0A7R9KM18_9ACAR</name>
<dbReference type="PANTHER" id="PTHR12349">
    <property type="entry name" value="ANKYRIN REPEAT AND LEM DOMAIN-CONTAINING PROTEIN 2"/>
    <property type="match status" value="1"/>
</dbReference>
<dbReference type="EMBL" id="OC857541">
    <property type="protein sequence ID" value="CAD7625313.1"/>
    <property type="molecule type" value="Genomic_DNA"/>
</dbReference>
<evidence type="ECO:0008006" key="5">
    <source>
        <dbReference type="Google" id="ProtNLM"/>
    </source>
</evidence>
<gene>
    <name evidence="3" type="ORF">OSB1V03_LOCUS5748</name>
</gene>
<feature type="compositionally biased region" description="Polar residues" evidence="1">
    <location>
        <begin position="406"/>
        <end position="419"/>
    </location>
</feature>
<keyword evidence="2" id="KW-0472">Membrane</keyword>
<dbReference type="Proteomes" id="UP000759131">
    <property type="component" value="Unassembled WGS sequence"/>
</dbReference>
<evidence type="ECO:0000313" key="4">
    <source>
        <dbReference type="Proteomes" id="UP000759131"/>
    </source>
</evidence>
<feature type="compositionally biased region" description="Polar residues" evidence="1">
    <location>
        <begin position="365"/>
        <end position="395"/>
    </location>
</feature>
<dbReference type="PROSITE" id="PS50216">
    <property type="entry name" value="DHHC"/>
    <property type="match status" value="1"/>
</dbReference>
<dbReference type="PANTHER" id="PTHR12349:SF2">
    <property type="entry name" value="PALMITOYLTRANSFERASE ZDHHC8"/>
    <property type="match status" value="1"/>
</dbReference>
<evidence type="ECO:0000256" key="2">
    <source>
        <dbReference type="SAM" id="Phobius"/>
    </source>
</evidence>
<feature type="compositionally biased region" description="Polar residues" evidence="1">
    <location>
        <begin position="245"/>
        <end position="267"/>
    </location>
</feature>
<dbReference type="GO" id="GO:0016409">
    <property type="term" value="F:palmitoyltransferase activity"/>
    <property type="evidence" value="ECO:0007669"/>
    <property type="project" value="TreeGrafter"/>
</dbReference>
<reference evidence="3" key="1">
    <citation type="submission" date="2020-11" db="EMBL/GenBank/DDBJ databases">
        <authorList>
            <person name="Tran Van P."/>
        </authorList>
    </citation>
    <scope>NUCLEOTIDE SEQUENCE</scope>
</reference>